<dbReference type="EMBL" id="CR555306">
    <property type="protein sequence ID" value="CAI06129.1"/>
    <property type="molecule type" value="Genomic_DNA"/>
</dbReference>
<proteinExistence type="predicted"/>
<feature type="region of interest" description="Disordered" evidence="2">
    <location>
        <begin position="87"/>
        <end position="142"/>
    </location>
</feature>
<sequence length="379" mass="40602">MSAPKTRFRRPSAAPASLRDEIVDVLTRDGEATAKHIAWQTNAANFPSRVANELNKMLADALVECEKRKGRGNEYFYWLVTASPATGAAEHGTRPQPEVGQNTGSDGEEVNLSSPAVAVPEPAPAAPATPAAAPVAEDVSDSDLEVQYLSPEDYEMPPANPSLLASANRMMSQALDAWRDLANRNGCTTPEGLGAHITDTEQRLRMALDVAAVVKADWEAIHEALGRDDIEIEPNDIVGAIGELRETLRLLSREATRLRESTAAAIAERDNATALADKLQHLLDSSRHETEALRAEVERLRASTTATVESFEPAAAADVLDTARGYLLRVPKRPARILTQPHSARAAAIAAARNGAARAEVFALVHVGTARPAAEWGEA</sequence>
<dbReference type="STRING" id="76114.ebA15"/>
<evidence type="ECO:0000256" key="2">
    <source>
        <dbReference type="SAM" id="MobiDB-lite"/>
    </source>
</evidence>
<evidence type="ECO:0000313" key="3">
    <source>
        <dbReference type="EMBL" id="CAI06129.1"/>
    </source>
</evidence>
<organism evidence="3 4">
    <name type="scientific">Aromatoleum aromaticum (strain DSM 19018 / LMG 30748 / EbN1)</name>
    <name type="common">Azoarcus sp. (strain EbN1)</name>
    <dbReference type="NCBI Taxonomy" id="76114"/>
    <lineage>
        <taxon>Bacteria</taxon>
        <taxon>Pseudomonadati</taxon>
        <taxon>Pseudomonadota</taxon>
        <taxon>Betaproteobacteria</taxon>
        <taxon>Rhodocyclales</taxon>
        <taxon>Rhodocyclaceae</taxon>
        <taxon>Aromatoleum</taxon>
    </lineage>
</organism>
<evidence type="ECO:0000256" key="1">
    <source>
        <dbReference type="SAM" id="Coils"/>
    </source>
</evidence>
<keyword evidence="4" id="KW-1185">Reference proteome</keyword>
<name>Q5P980_AROAE</name>
<keyword evidence="1" id="KW-0175">Coiled coil</keyword>
<dbReference type="eggNOG" id="ENOG5033ND5">
    <property type="taxonomic scope" value="Bacteria"/>
</dbReference>
<dbReference type="HOGENOM" id="CLU_728911_0_0_4"/>
<reference evidence="3 4" key="1">
    <citation type="journal article" date="2005" name="Arch. Microbiol.">
        <title>The genome sequence of an anaerobic aromatic-degrading denitrifying bacterium, strain EbN1.</title>
        <authorList>
            <person name="Rabus R."/>
            <person name="Kube M."/>
            <person name="Heider J."/>
            <person name="Beck A."/>
            <person name="Heitmann K."/>
            <person name="Widdel F."/>
            <person name="Reinhardt R."/>
        </authorList>
    </citation>
    <scope>NUCLEOTIDE SEQUENCE [LARGE SCALE GENOMIC DNA]</scope>
    <source>
        <strain evidence="3 4">EbN1</strain>
    </source>
</reference>
<accession>Q5P980</accession>
<gene>
    <name evidence="3" type="ORF">ebA15</name>
</gene>
<dbReference type="AlphaFoldDB" id="Q5P980"/>
<dbReference type="RefSeq" id="WP_011235872.1">
    <property type="nucleotide sequence ID" value="NC_006513.1"/>
</dbReference>
<feature type="coiled-coil region" evidence="1">
    <location>
        <begin position="241"/>
        <end position="303"/>
    </location>
</feature>
<protein>
    <submittedName>
        <fullName evidence="3">Uncharacterized protein</fullName>
    </submittedName>
</protein>
<dbReference type="OrthoDB" id="9181160at2"/>
<dbReference type="KEGG" id="eba:ebA15"/>
<dbReference type="Proteomes" id="UP000006552">
    <property type="component" value="Chromosome"/>
</dbReference>
<evidence type="ECO:0000313" key="4">
    <source>
        <dbReference type="Proteomes" id="UP000006552"/>
    </source>
</evidence>